<sequence length="109" mass="12253">MKALTYEQVVEAFRERFKNTDVSSVEGTLAFQINIVGKPEGIFYVEIKDGEIHIEPYEYYDRNAILIASADNLIKLINGKLDPVMAFTLGKLKVEGDIGAALELIKFLK</sequence>
<dbReference type="PANTHER" id="PTHR10094:SF25">
    <property type="entry name" value="SCP2 STEROL-BINDING DOMAIN-CONTAINING PROTEIN 1"/>
    <property type="match status" value="1"/>
</dbReference>
<evidence type="ECO:0000313" key="2">
    <source>
        <dbReference type="EMBL" id="HIW85587.1"/>
    </source>
</evidence>
<dbReference type="GO" id="GO:0005829">
    <property type="term" value="C:cytosol"/>
    <property type="evidence" value="ECO:0007669"/>
    <property type="project" value="TreeGrafter"/>
</dbReference>
<proteinExistence type="predicted"/>
<dbReference type="SUPFAM" id="SSF55718">
    <property type="entry name" value="SCP-like"/>
    <property type="match status" value="1"/>
</dbReference>
<dbReference type="Gene3D" id="3.30.1050.10">
    <property type="entry name" value="SCP2 sterol-binding domain"/>
    <property type="match status" value="1"/>
</dbReference>
<name>A0A9D1UF72_9FIRM</name>
<evidence type="ECO:0000259" key="1">
    <source>
        <dbReference type="Pfam" id="PF02036"/>
    </source>
</evidence>
<dbReference type="PANTHER" id="PTHR10094">
    <property type="entry name" value="STEROL CARRIER PROTEIN 2 SCP-2 FAMILY PROTEIN"/>
    <property type="match status" value="1"/>
</dbReference>
<dbReference type="AlphaFoldDB" id="A0A9D1UF72"/>
<reference evidence="2" key="1">
    <citation type="journal article" date="2021" name="PeerJ">
        <title>Extensive microbial diversity within the chicken gut microbiome revealed by metagenomics and culture.</title>
        <authorList>
            <person name="Gilroy R."/>
            <person name="Ravi A."/>
            <person name="Getino M."/>
            <person name="Pursley I."/>
            <person name="Horton D.L."/>
            <person name="Alikhan N.F."/>
            <person name="Baker D."/>
            <person name="Gharbi K."/>
            <person name="Hall N."/>
            <person name="Watson M."/>
            <person name="Adriaenssens E.M."/>
            <person name="Foster-Nyarko E."/>
            <person name="Jarju S."/>
            <person name="Secka A."/>
            <person name="Antonio M."/>
            <person name="Oren A."/>
            <person name="Chaudhuri R.R."/>
            <person name="La Ragione R."/>
            <person name="Hildebrand F."/>
            <person name="Pallen M.J."/>
        </authorList>
    </citation>
    <scope>NUCLEOTIDE SEQUENCE</scope>
    <source>
        <strain evidence="2">421</strain>
    </source>
</reference>
<reference evidence="2" key="2">
    <citation type="submission" date="2021-04" db="EMBL/GenBank/DDBJ databases">
        <authorList>
            <person name="Gilroy R."/>
        </authorList>
    </citation>
    <scope>NUCLEOTIDE SEQUENCE</scope>
    <source>
        <strain evidence="2">421</strain>
    </source>
</reference>
<comment type="caution">
    <text evidence="2">The sequence shown here is derived from an EMBL/GenBank/DDBJ whole genome shotgun (WGS) entry which is preliminary data.</text>
</comment>
<accession>A0A9D1UF72</accession>
<feature type="domain" description="SCP2" evidence="1">
    <location>
        <begin position="18"/>
        <end position="109"/>
    </location>
</feature>
<gene>
    <name evidence="2" type="ORF">IAA48_03740</name>
</gene>
<dbReference type="EMBL" id="DXGE01000015">
    <property type="protein sequence ID" value="HIW85587.1"/>
    <property type="molecule type" value="Genomic_DNA"/>
</dbReference>
<organism evidence="2 3">
    <name type="scientific">Candidatus Eubacterium faecipullorum</name>
    <dbReference type="NCBI Taxonomy" id="2838571"/>
    <lineage>
        <taxon>Bacteria</taxon>
        <taxon>Bacillati</taxon>
        <taxon>Bacillota</taxon>
        <taxon>Clostridia</taxon>
        <taxon>Eubacteriales</taxon>
        <taxon>Eubacteriaceae</taxon>
        <taxon>Eubacterium</taxon>
    </lineage>
</organism>
<protein>
    <submittedName>
        <fullName evidence="2">SCP2 sterol-binding domain-containing protein</fullName>
    </submittedName>
</protein>
<dbReference type="InterPro" id="IPR003033">
    <property type="entry name" value="SCP2_sterol-bd_dom"/>
</dbReference>
<dbReference type="Pfam" id="PF02036">
    <property type="entry name" value="SCP2"/>
    <property type="match status" value="1"/>
</dbReference>
<dbReference type="Proteomes" id="UP000824205">
    <property type="component" value="Unassembled WGS sequence"/>
</dbReference>
<evidence type="ECO:0000313" key="3">
    <source>
        <dbReference type="Proteomes" id="UP000824205"/>
    </source>
</evidence>
<dbReference type="InterPro" id="IPR036527">
    <property type="entry name" value="SCP2_sterol-bd_dom_sf"/>
</dbReference>